<dbReference type="SUPFAM" id="SSF52540">
    <property type="entry name" value="P-loop containing nucleoside triphosphate hydrolases"/>
    <property type="match status" value="1"/>
</dbReference>
<organism evidence="5 6">
    <name type="scientific">Quercus rubra</name>
    <name type="common">Northern red oak</name>
    <name type="synonym">Quercus borealis</name>
    <dbReference type="NCBI Taxonomy" id="3512"/>
    <lineage>
        <taxon>Eukaryota</taxon>
        <taxon>Viridiplantae</taxon>
        <taxon>Streptophyta</taxon>
        <taxon>Embryophyta</taxon>
        <taxon>Tracheophyta</taxon>
        <taxon>Spermatophyta</taxon>
        <taxon>Magnoliopsida</taxon>
        <taxon>eudicotyledons</taxon>
        <taxon>Gunneridae</taxon>
        <taxon>Pentapetalae</taxon>
        <taxon>rosids</taxon>
        <taxon>fabids</taxon>
        <taxon>Fagales</taxon>
        <taxon>Fagaceae</taxon>
        <taxon>Quercus</taxon>
    </lineage>
</organism>
<evidence type="ECO:0000259" key="4">
    <source>
        <dbReference type="Pfam" id="PF23598"/>
    </source>
</evidence>
<dbReference type="Gene3D" id="3.80.10.10">
    <property type="entry name" value="Ribonuclease Inhibitor"/>
    <property type="match status" value="2"/>
</dbReference>
<evidence type="ECO:0000256" key="1">
    <source>
        <dbReference type="ARBA" id="ARBA00022737"/>
    </source>
</evidence>
<dbReference type="Gene3D" id="3.40.50.300">
    <property type="entry name" value="P-loop containing nucleotide triphosphate hydrolases"/>
    <property type="match status" value="1"/>
</dbReference>
<dbReference type="GO" id="GO:0043531">
    <property type="term" value="F:ADP binding"/>
    <property type="evidence" value="ECO:0007669"/>
    <property type="project" value="InterPro"/>
</dbReference>
<dbReference type="Proteomes" id="UP001324115">
    <property type="component" value="Unassembled WGS sequence"/>
</dbReference>
<dbReference type="PANTHER" id="PTHR36766">
    <property type="entry name" value="PLANT BROAD-SPECTRUM MILDEW RESISTANCE PROTEIN RPW8"/>
    <property type="match status" value="1"/>
</dbReference>
<dbReference type="InterPro" id="IPR042197">
    <property type="entry name" value="Apaf_helical"/>
</dbReference>
<keyword evidence="1" id="KW-0677">Repeat</keyword>
<evidence type="ECO:0000259" key="3">
    <source>
        <dbReference type="Pfam" id="PF00931"/>
    </source>
</evidence>
<evidence type="ECO:0000313" key="6">
    <source>
        <dbReference type="Proteomes" id="UP001324115"/>
    </source>
</evidence>
<dbReference type="FunFam" id="3.40.50.300:FF:001091">
    <property type="entry name" value="Probable disease resistance protein At1g61300"/>
    <property type="match status" value="1"/>
</dbReference>
<accession>A0AAN7IA19</accession>
<dbReference type="InterPro" id="IPR032675">
    <property type="entry name" value="LRR_dom_sf"/>
</dbReference>
<keyword evidence="6" id="KW-1185">Reference proteome</keyword>
<dbReference type="GO" id="GO:0006952">
    <property type="term" value="P:defense response"/>
    <property type="evidence" value="ECO:0007669"/>
    <property type="project" value="UniProtKB-KW"/>
</dbReference>
<gene>
    <name evidence="5" type="ORF">RGQ29_004898</name>
</gene>
<keyword evidence="2" id="KW-0611">Plant defense</keyword>
<proteinExistence type="predicted"/>
<feature type="domain" description="Disease resistance R13L4/SHOC-2-like LRR" evidence="4">
    <location>
        <begin position="317"/>
        <end position="454"/>
    </location>
</feature>
<sequence length="549" mass="62297">MSGKIKAMRKKLDAVAKENRDFNLKVSPPEKYSLNMQREETHSFVPNEKVIGREGDKEAIIELLLEPNDEENLSVIPIVGIGGLGKTTLAQFVYNDENVNKHFELKMWVCVSDSFELKIIVEKIIASATGKKPEDLHIDQLQKFLRENIDKKKYLLVLDDVWNESHNKWDELKRLLMGGAKGSKIVITTRVQLVAEITSPVSIYTLKGLSEDESWSLFEQIAFRKGQETNIPRLIEIGKEILVRCQGVPLAIKSIGSVLCLEKTESKWSRVKDNQKKMRTLLLLSNKYSLDKPMLNTMTLNFRSLRALGGRAITSVPNSIGNLIHLKYLDLSRSHCIITLPESITRLWNLQTLKVFFCSRLEELPKDIKELVNLRHLDDNECESLSNMPRGLGQLTCLQTLPLFVVSKDSSSISKHVDDWLSNLMSLKKLMFWRCPGLTSLSEAVRFLTSLCSLAFQDLPKLACLPASLPHLTNLQDLYIIDCPNLMILPEWISKLTSLETLGIEDCPKLASLPDELQCLRSLQWLKIANCPLLAKRCGKGIGEDWYIL</sequence>
<reference evidence="5 6" key="1">
    <citation type="journal article" date="2023" name="G3 (Bethesda)">
        <title>A haplotype-resolved chromosome-scale genome for Quercus rubra L. provides insights into the genetics of adaptive traits for red oak species.</title>
        <authorList>
            <person name="Kapoor B."/>
            <person name="Jenkins J."/>
            <person name="Schmutz J."/>
            <person name="Zhebentyayeva T."/>
            <person name="Kuelheim C."/>
            <person name="Coggeshall M."/>
            <person name="Heim C."/>
            <person name="Lasky J.R."/>
            <person name="Leites L."/>
            <person name="Islam-Faridi N."/>
            <person name="Romero-Severson J."/>
            <person name="DeLeo V.L."/>
            <person name="Lucas S.M."/>
            <person name="Lazic D."/>
            <person name="Gailing O."/>
            <person name="Carlson J."/>
            <person name="Staton M."/>
        </authorList>
    </citation>
    <scope>NUCLEOTIDE SEQUENCE [LARGE SCALE GENOMIC DNA]</scope>
    <source>
        <strain evidence="5">Pseudo-F2</strain>
    </source>
</reference>
<feature type="domain" description="NB-ARC" evidence="3">
    <location>
        <begin position="54"/>
        <end position="225"/>
    </location>
</feature>
<dbReference type="InterPro" id="IPR055414">
    <property type="entry name" value="LRR_R13L4/SHOC2-like"/>
</dbReference>
<dbReference type="Pfam" id="PF00931">
    <property type="entry name" value="NB-ARC"/>
    <property type="match status" value="1"/>
</dbReference>
<dbReference type="InterPro" id="IPR027417">
    <property type="entry name" value="P-loop_NTPase"/>
</dbReference>
<comment type="caution">
    <text evidence="5">The sequence shown here is derived from an EMBL/GenBank/DDBJ whole genome shotgun (WGS) entry which is preliminary data.</text>
</comment>
<evidence type="ECO:0000256" key="2">
    <source>
        <dbReference type="ARBA" id="ARBA00022821"/>
    </source>
</evidence>
<dbReference type="SUPFAM" id="SSF52058">
    <property type="entry name" value="L domain-like"/>
    <property type="match status" value="1"/>
</dbReference>
<dbReference type="InterPro" id="IPR002182">
    <property type="entry name" value="NB-ARC"/>
</dbReference>
<name>A0AAN7IA19_QUERU</name>
<evidence type="ECO:0000313" key="5">
    <source>
        <dbReference type="EMBL" id="KAK4562219.1"/>
    </source>
</evidence>
<dbReference type="EMBL" id="JAXUIC010000011">
    <property type="protein sequence ID" value="KAK4562219.1"/>
    <property type="molecule type" value="Genomic_DNA"/>
</dbReference>
<dbReference type="PANTHER" id="PTHR36766:SF38">
    <property type="entry name" value="DISEASE RESISTANCE PROTEIN RGA3"/>
    <property type="match status" value="1"/>
</dbReference>
<dbReference type="AlphaFoldDB" id="A0AAN7IA19"/>
<evidence type="ECO:0008006" key="7">
    <source>
        <dbReference type="Google" id="ProtNLM"/>
    </source>
</evidence>
<dbReference type="Pfam" id="PF23598">
    <property type="entry name" value="LRR_14"/>
    <property type="match status" value="1"/>
</dbReference>
<dbReference type="PRINTS" id="PR00364">
    <property type="entry name" value="DISEASERSIST"/>
</dbReference>
<dbReference type="Gene3D" id="1.10.8.430">
    <property type="entry name" value="Helical domain of apoptotic protease-activating factors"/>
    <property type="match status" value="1"/>
</dbReference>
<protein>
    <recommendedName>
        <fullName evidence="7">NB-ARC domain-containing protein</fullName>
    </recommendedName>
</protein>